<dbReference type="OrthoDB" id="10009520at2759"/>
<dbReference type="SUPFAM" id="SSF48371">
    <property type="entry name" value="ARM repeat"/>
    <property type="match status" value="1"/>
</dbReference>
<dbReference type="Pfam" id="PF21235">
    <property type="entry name" value="UBA_ARI1"/>
    <property type="match status" value="1"/>
</dbReference>
<feature type="region of interest" description="Disordered" evidence="17">
    <location>
        <begin position="1"/>
        <end position="21"/>
    </location>
</feature>
<evidence type="ECO:0000256" key="7">
    <source>
        <dbReference type="ARBA" id="ARBA00022679"/>
    </source>
</evidence>
<dbReference type="InterPro" id="IPR051956">
    <property type="entry name" value="eIF2B_epsilon"/>
</dbReference>
<dbReference type="PROSITE" id="PS51363">
    <property type="entry name" value="W2"/>
    <property type="match status" value="1"/>
</dbReference>
<evidence type="ECO:0000256" key="2">
    <source>
        <dbReference type="ARBA" id="ARBA00004514"/>
    </source>
</evidence>
<dbReference type="GO" id="GO:0031369">
    <property type="term" value="F:translation initiation factor binding"/>
    <property type="evidence" value="ECO:0007669"/>
    <property type="project" value="InterPro"/>
</dbReference>
<dbReference type="PROSITE" id="PS51873">
    <property type="entry name" value="TRIAD"/>
    <property type="match status" value="1"/>
</dbReference>
<dbReference type="PROSITE" id="PS00518">
    <property type="entry name" value="ZF_RING_1"/>
    <property type="match status" value="1"/>
</dbReference>
<dbReference type="Gene3D" id="1.25.40.180">
    <property type="match status" value="1"/>
</dbReference>
<dbReference type="PANTHER" id="PTHR45887">
    <property type="entry name" value="TRANSLATION INITIATION FACTOR EIF-2B SUBUNIT EPSILON"/>
    <property type="match status" value="1"/>
</dbReference>
<dbReference type="Gene3D" id="2.160.10.10">
    <property type="entry name" value="Hexapeptide repeat proteins"/>
    <property type="match status" value="1"/>
</dbReference>
<evidence type="ECO:0000256" key="12">
    <source>
        <dbReference type="ARBA" id="ARBA00022833"/>
    </source>
</evidence>
<dbReference type="Pfam" id="PF02020">
    <property type="entry name" value="W2"/>
    <property type="match status" value="1"/>
</dbReference>
<dbReference type="SMART" id="SM00184">
    <property type="entry name" value="RING"/>
    <property type="match status" value="3"/>
</dbReference>
<sequence>MPPKSKKSGGKDSKSTDAAEREEPLQAVVFADSFETRFLPFTLETPRCLLPLAGTPLIEYTLEFLGGQGVEEVYLYCGNGTERVEGYLKDSRWMQATSPFSLDIIRSNSRSVGDCMRDLHAKELIVGDFICVYGDVVANISLELAMSAHKARVAKDKKCIMTMILREAGEAHRTKPAHLRPTFVIDPVKLRCVHYEQVRPGQTRALEIAPEALKEHVELDVREDLIDCGIDICTTEVLAQYTDNFDWQLPRRGFLNGVLKDYETFQLTAHVHVAEEGYAARVKNLQAYDAISKDVVSRWTYPLTPDTNLVGGQNFRLEKGNVYREDGVVLARSSVVGRKCVLGEGTSVGEGSVVANSVVGKRCVIGQRVKIEGAYIWDDTRIEDDAVVEAAIIGEKVRIGKGCRIEKGALLSNGVVLAAGTVVPGNRRISTLKRKRGYEQDEVLQAESDPKVVGEGGTGYHMSLDDEEEDPSDALLCPVHDLSLDDDSISTLDSDSGDDDDHIPLSNRRMSGRSDSFASIDSEESSGARQQASDFHHEAVAALNDDLSKLTDPDTIQLEFNSLRMMMNAEDKQLRRAVAAAFGKRIASIIEADSKSPKDAVAMLIPKYKNLIEGCVKTEEEQAEFLLFLQTDLTQRIQGEKILLFMANALATEDLVEAEGFEIWWADGRSLASERMVEVRRETRQLVEVLCGDSEEEGSSEEEEDDEDDEDDEKRKLDSNSTADKPDTPLATAQDPSHRQNKASKTSHHESDAALPATPQTLASDKPMDSDDEFGSVVSSEDIDVDADSSVGFGAGDSDVDFDDEDAQDDGAFDTQEKDLKPQKRFFEVDFKVYSPADIQAQQDRQVDEVSTLLEQPHEATAILLRYGRWNKEKLIEQYMDNQEEILDKAGLGQEIEKHPPRIQAVDGFMCEICCEDDPGMETFAMRCEHRFCVDCYRQYLSQKIREEGEAARIKCPGDGCNRIVDAKSLDLLVTPEIRDRYAVLLTRTYVDDKDNLKWCPAPECMYAIECGVKQRDLNRIVPTVQCDCKHSFCFGCTLSDHQPCPCALVKRWLKKCADDSETANWISANTKECPKCNSTIEKNGGCNHMTCRKCRNEFCWMCMGVWSEHGTSWYNCNRFEEKSGLDARDAQARSRQSLERYLHYYNRYANHEQSAKLDRDIFHKTEKKMTLLQNQSGLSWIEVQFLENASHALQQCRQTLKWTYAFAYYLARNNQTEIFEDNQKDLEMAVENLSEMFEKPVEQLASLKVEMMDKTSYCTRRRIILLDDTAKNLKEGKRNPKKSTTKGDAMLIDGATEGWEFNVDL</sequence>
<dbReference type="EC" id="2.3.2.31" evidence="4"/>
<dbReference type="GO" id="GO:0061630">
    <property type="term" value="F:ubiquitin protein ligase activity"/>
    <property type="evidence" value="ECO:0007669"/>
    <property type="project" value="UniProtKB-EC"/>
</dbReference>
<feature type="compositionally biased region" description="Acidic residues" evidence="17">
    <location>
        <begin position="693"/>
        <end position="712"/>
    </location>
</feature>
<dbReference type="CDD" id="cd04197">
    <property type="entry name" value="eIF-2B_epsilon_N"/>
    <property type="match status" value="1"/>
</dbReference>
<dbReference type="InterPro" id="IPR048962">
    <property type="entry name" value="ARIH1-like_UBL"/>
</dbReference>
<name>A0A0F4G5W8_9PEZI</name>
<feature type="region of interest" description="Disordered" evidence="17">
    <location>
        <begin position="440"/>
        <end position="473"/>
    </location>
</feature>
<dbReference type="EMBL" id="LAFY01005784">
    <property type="protein sequence ID" value="KJX92738.1"/>
    <property type="molecule type" value="Genomic_DNA"/>
</dbReference>
<evidence type="ECO:0000256" key="5">
    <source>
        <dbReference type="ARBA" id="ARBA00022490"/>
    </source>
</evidence>
<dbReference type="InterPro" id="IPR003307">
    <property type="entry name" value="W2_domain"/>
</dbReference>
<evidence type="ECO:0000256" key="11">
    <source>
        <dbReference type="ARBA" id="ARBA00022786"/>
    </source>
</evidence>
<dbReference type="CDD" id="cd20356">
    <property type="entry name" value="Rcat_RBR_HHARI-like"/>
    <property type="match status" value="1"/>
</dbReference>
<dbReference type="Pfam" id="PF01485">
    <property type="entry name" value="IBR"/>
    <property type="match status" value="1"/>
</dbReference>
<feature type="region of interest" description="Disordered" evidence="17">
    <location>
        <begin position="487"/>
        <end position="533"/>
    </location>
</feature>
<dbReference type="InterPro" id="IPR056764">
    <property type="entry name" value="LbH_EIF2B3/5"/>
</dbReference>
<keyword evidence="10 16" id="KW-0863">Zinc-finger</keyword>
<dbReference type="Pfam" id="PF22191">
    <property type="entry name" value="IBR_1"/>
    <property type="match status" value="1"/>
</dbReference>
<evidence type="ECO:0000256" key="3">
    <source>
        <dbReference type="ARBA" id="ARBA00007878"/>
    </source>
</evidence>
<keyword evidence="5" id="KW-0963">Cytoplasm</keyword>
<dbReference type="Pfam" id="PF25084">
    <property type="entry name" value="LbH_EIF2B"/>
    <property type="match status" value="1"/>
</dbReference>
<dbReference type="Gene3D" id="3.30.40.10">
    <property type="entry name" value="Zinc/RING finger domain, C3HC4 (zinc finger)"/>
    <property type="match status" value="1"/>
</dbReference>
<keyword evidence="6" id="KW-0648">Protein biosynthesis</keyword>
<evidence type="ECO:0000256" key="16">
    <source>
        <dbReference type="PROSITE-ProRule" id="PRU00175"/>
    </source>
</evidence>
<comment type="subunit">
    <text evidence="15">Component of the translation initiation factor 2B (eIF2B) complex which is a heterodecamer of two sets of five different subunits: alpha, beta, gamma, delta and epsilon. Subunits alpha, beta and delta comprise a regulatory subcomplex and subunits epsilon and gamma comprise a catalytic subcomplex. Within the complex, the hexameric regulatory complex resides at the center, with the two heterodimeric catalytic subcomplexes bound on opposite sides.</text>
</comment>
<dbReference type="SUPFAM" id="SSF53448">
    <property type="entry name" value="Nucleotide-diphospho-sugar transferases"/>
    <property type="match status" value="1"/>
</dbReference>
<dbReference type="SMART" id="SM00647">
    <property type="entry name" value="IBR"/>
    <property type="match status" value="2"/>
</dbReference>
<evidence type="ECO:0000313" key="22">
    <source>
        <dbReference type="Proteomes" id="UP000033647"/>
    </source>
</evidence>
<dbReference type="FunFam" id="3.30.40.10:FF:000019">
    <property type="entry name" value="RBR-type E3 ubiquitin transferase"/>
    <property type="match status" value="1"/>
</dbReference>
<evidence type="ECO:0000256" key="17">
    <source>
        <dbReference type="SAM" id="MobiDB-lite"/>
    </source>
</evidence>
<dbReference type="STRING" id="1047168.A0A0F4G5W8"/>
<evidence type="ECO:0000259" key="18">
    <source>
        <dbReference type="PROSITE" id="PS50089"/>
    </source>
</evidence>
<keyword evidence="22" id="KW-1185">Reference proteome</keyword>
<dbReference type="InterPro" id="IPR002867">
    <property type="entry name" value="IBR_dom"/>
</dbReference>
<reference evidence="21 22" key="1">
    <citation type="submission" date="2015-03" db="EMBL/GenBank/DDBJ databases">
        <title>RNA-seq based gene annotation and comparative genomics of four Zymoseptoria species reveal species-specific pathogenicity related genes and transposable element activity.</title>
        <authorList>
            <person name="Grandaubert J."/>
            <person name="Bhattacharyya A."/>
            <person name="Stukenbrock E.H."/>
        </authorList>
    </citation>
    <scope>NUCLEOTIDE SEQUENCE [LARGE SCALE GENOMIC DNA]</scope>
    <source>
        <strain evidence="21 22">Zb18110</strain>
    </source>
</reference>
<keyword evidence="11" id="KW-0833">Ubl conjugation pathway</keyword>
<dbReference type="PANTHER" id="PTHR45887:SF1">
    <property type="entry name" value="TRANSLATION INITIATION FACTOR EIF-2B SUBUNIT EPSILON"/>
    <property type="match status" value="1"/>
</dbReference>
<dbReference type="GO" id="GO:0003743">
    <property type="term" value="F:translation initiation factor activity"/>
    <property type="evidence" value="ECO:0007669"/>
    <property type="project" value="TreeGrafter"/>
</dbReference>
<dbReference type="Gene3D" id="3.90.550.10">
    <property type="entry name" value="Spore Coat Polysaccharide Biosynthesis Protein SpsA, Chain A"/>
    <property type="match status" value="1"/>
</dbReference>
<keyword evidence="8" id="KW-0479">Metal-binding</keyword>
<proteinExistence type="inferred from homology"/>
<dbReference type="InterPro" id="IPR016024">
    <property type="entry name" value="ARM-type_fold"/>
</dbReference>
<dbReference type="InterPro" id="IPR001841">
    <property type="entry name" value="Znf_RING"/>
</dbReference>
<comment type="similarity">
    <text evidence="3">Belongs to the eIF-2B gamma/epsilon subunits family.</text>
</comment>
<evidence type="ECO:0000256" key="6">
    <source>
        <dbReference type="ARBA" id="ARBA00022540"/>
    </source>
</evidence>
<dbReference type="CDD" id="cd20346">
    <property type="entry name" value="BRcat_RBR_ANKIB1"/>
    <property type="match status" value="1"/>
</dbReference>
<comment type="subcellular location">
    <subcellularLocation>
        <location evidence="2">Cytoplasm</location>
        <location evidence="2">Cytosol</location>
    </subcellularLocation>
</comment>
<dbReference type="SUPFAM" id="SSF57850">
    <property type="entry name" value="RING/U-box"/>
    <property type="match status" value="3"/>
</dbReference>
<dbReference type="Gene3D" id="1.20.120.1750">
    <property type="match status" value="1"/>
</dbReference>
<dbReference type="FunFam" id="1.20.120.1750:FF:000007">
    <property type="entry name" value="RBR-type E3 ubiquitin transferase"/>
    <property type="match status" value="1"/>
</dbReference>
<keyword evidence="6" id="KW-0396">Initiation factor</keyword>
<dbReference type="InterPro" id="IPR035543">
    <property type="entry name" value="eIF-2B_epsilon_N"/>
</dbReference>
<dbReference type="InterPro" id="IPR045840">
    <property type="entry name" value="Ariadne"/>
</dbReference>
<dbReference type="GO" id="GO:0008270">
    <property type="term" value="F:zinc ion binding"/>
    <property type="evidence" value="ECO:0007669"/>
    <property type="project" value="UniProtKB-KW"/>
</dbReference>
<evidence type="ECO:0000256" key="14">
    <source>
        <dbReference type="ARBA" id="ARBA00044345"/>
    </source>
</evidence>
<dbReference type="InterPro" id="IPR018357">
    <property type="entry name" value="Hexapep_transf_CS"/>
</dbReference>
<feature type="domain" description="W2" evidence="19">
    <location>
        <begin position="529"/>
        <end position="700"/>
    </location>
</feature>
<accession>A0A0F4G5W8</accession>
<protein>
    <recommendedName>
        <fullName evidence="13">Translation initiation factor eIF2B subunit epsilon</fullName>
        <ecNumber evidence="4">2.3.2.31</ecNumber>
    </recommendedName>
    <alternativeName>
        <fullName evidence="14">eIF2B GDP-GTP exchange factor subunit epsilon</fullName>
    </alternativeName>
</protein>
<evidence type="ECO:0000256" key="13">
    <source>
        <dbReference type="ARBA" id="ARBA00044144"/>
    </source>
</evidence>
<dbReference type="InterPro" id="IPR017907">
    <property type="entry name" value="Znf_RING_CS"/>
</dbReference>
<evidence type="ECO:0000256" key="15">
    <source>
        <dbReference type="ARBA" id="ARBA00046432"/>
    </source>
</evidence>
<dbReference type="PROSITE" id="PS00101">
    <property type="entry name" value="HEXAPEP_TRANSFERASES"/>
    <property type="match status" value="1"/>
</dbReference>
<evidence type="ECO:0000256" key="9">
    <source>
        <dbReference type="ARBA" id="ARBA00022737"/>
    </source>
</evidence>
<evidence type="ECO:0000256" key="1">
    <source>
        <dbReference type="ARBA" id="ARBA00001798"/>
    </source>
</evidence>
<dbReference type="GO" id="GO:0005085">
    <property type="term" value="F:guanyl-nucleotide exchange factor activity"/>
    <property type="evidence" value="ECO:0007669"/>
    <property type="project" value="InterPro"/>
</dbReference>
<dbReference type="InterPro" id="IPR044066">
    <property type="entry name" value="TRIAD_supradom"/>
</dbReference>
<keyword evidence="9" id="KW-0677">Repeat</keyword>
<dbReference type="GO" id="GO:0005829">
    <property type="term" value="C:cytosol"/>
    <property type="evidence" value="ECO:0007669"/>
    <property type="project" value="UniProtKB-SubCell"/>
</dbReference>
<dbReference type="Proteomes" id="UP000033647">
    <property type="component" value="Unassembled WGS sequence"/>
</dbReference>
<feature type="domain" description="RING-type" evidence="18">
    <location>
        <begin position="911"/>
        <end position="959"/>
    </location>
</feature>
<comment type="caution">
    <text evidence="21">The sequence shown here is derived from an EMBL/GenBank/DDBJ whole genome shotgun (WGS) entry which is preliminary data.</text>
</comment>
<dbReference type="InterPro" id="IPR029044">
    <property type="entry name" value="Nucleotide-diphossugar_trans"/>
</dbReference>
<feature type="compositionally biased region" description="Basic and acidic residues" evidence="17">
    <location>
        <begin position="9"/>
        <end position="21"/>
    </location>
</feature>
<dbReference type="CDD" id="cd11558">
    <property type="entry name" value="W2_eIF2B_epsilon"/>
    <property type="match status" value="1"/>
</dbReference>
<dbReference type="GO" id="GO:0005851">
    <property type="term" value="C:eukaryotic translation initiation factor 2B complex"/>
    <property type="evidence" value="ECO:0007669"/>
    <property type="project" value="TreeGrafter"/>
</dbReference>
<dbReference type="CDD" id="cd16625">
    <property type="entry name" value="RING-HC_RBR_HEL2-like"/>
    <property type="match status" value="1"/>
</dbReference>
<dbReference type="FunFam" id="3.90.550.10:FF:000066">
    <property type="entry name" value="Translation initiation factor eIF-2B subunit epsilon"/>
    <property type="match status" value="1"/>
</dbReference>
<keyword evidence="7" id="KW-0808">Transferase</keyword>
<gene>
    <name evidence="21" type="ORF">TI39_contig5829g00001</name>
</gene>
<comment type="catalytic activity">
    <reaction evidence="1">
        <text>[E2 ubiquitin-conjugating enzyme]-S-ubiquitinyl-L-cysteine + [acceptor protein]-L-lysine = [E2 ubiquitin-conjugating enzyme]-L-cysteine + [acceptor protein]-N(6)-ubiquitinyl-L-lysine.</text>
        <dbReference type="EC" id="2.3.2.31"/>
    </reaction>
</comment>
<evidence type="ECO:0000256" key="4">
    <source>
        <dbReference type="ARBA" id="ARBA00012251"/>
    </source>
</evidence>
<evidence type="ECO:0000259" key="20">
    <source>
        <dbReference type="PROSITE" id="PS51873"/>
    </source>
</evidence>
<dbReference type="InterPro" id="IPR013083">
    <property type="entry name" value="Znf_RING/FYVE/PHD"/>
</dbReference>
<dbReference type="InterPro" id="IPR044123">
    <property type="entry name" value="W2_eIF2B_epsilon"/>
</dbReference>
<dbReference type="Pfam" id="PF19422">
    <property type="entry name" value="Ariadne"/>
    <property type="match status" value="1"/>
</dbReference>
<evidence type="ECO:0000256" key="8">
    <source>
        <dbReference type="ARBA" id="ARBA00022723"/>
    </source>
</evidence>
<feature type="region of interest" description="Disordered" evidence="17">
    <location>
        <begin position="689"/>
        <end position="819"/>
    </location>
</feature>
<dbReference type="PROSITE" id="PS50089">
    <property type="entry name" value="ZF_RING_2"/>
    <property type="match status" value="1"/>
</dbReference>
<feature type="compositionally biased region" description="Polar residues" evidence="17">
    <location>
        <begin position="513"/>
        <end position="533"/>
    </location>
</feature>
<feature type="domain" description="RING-type" evidence="20">
    <location>
        <begin position="907"/>
        <end position="1121"/>
    </location>
</feature>
<evidence type="ECO:0000256" key="10">
    <source>
        <dbReference type="ARBA" id="ARBA00022771"/>
    </source>
</evidence>
<feature type="compositionally biased region" description="Acidic residues" evidence="17">
    <location>
        <begin position="798"/>
        <end position="812"/>
    </location>
</feature>
<evidence type="ECO:0000313" key="21">
    <source>
        <dbReference type="EMBL" id="KJX92738.1"/>
    </source>
</evidence>
<keyword evidence="12" id="KW-0862">Zinc</keyword>
<organism evidence="21 22">
    <name type="scientific">Zymoseptoria brevis</name>
    <dbReference type="NCBI Taxonomy" id="1047168"/>
    <lineage>
        <taxon>Eukaryota</taxon>
        <taxon>Fungi</taxon>
        <taxon>Dikarya</taxon>
        <taxon>Ascomycota</taxon>
        <taxon>Pezizomycotina</taxon>
        <taxon>Dothideomycetes</taxon>
        <taxon>Dothideomycetidae</taxon>
        <taxon>Mycosphaerellales</taxon>
        <taxon>Mycosphaerellaceae</taxon>
        <taxon>Zymoseptoria</taxon>
    </lineage>
</organism>
<evidence type="ECO:0000259" key="19">
    <source>
        <dbReference type="PROSITE" id="PS51363"/>
    </source>
</evidence>